<evidence type="ECO:0000259" key="1">
    <source>
        <dbReference type="Pfam" id="PF26096"/>
    </source>
</evidence>
<evidence type="ECO:0000313" key="2">
    <source>
        <dbReference type="EMBL" id="OZI20082.1"/>
    </source>
</evidence>
<keyword evidence="3" id="KW-1185">Reference proteome</keyword>
<gene>
    <name evidence="2" type="ORF">CAL26_21240</name>
</gene>
<protein>
    <recommendedName>
        <fullName evidence="1">DUF8033 domain-containing protein</fullName>
    </recommendedName>
</protein>
<dbReference type="InterPro" id="IPR058346">
    <property type="entry name" value="DUF8033"/>
</dbReference>
<organism evidence="2 3">
    <name type="scientific">Bordetella genomosp. 9</name>
    <dbReference type="NCBI Taxonomy" id="1416803"/>
    <lineage>
        <taxon>Bacteria</taxon>
        <taxon>Pseudomonadati</taxon>
        <taxon>Pseudomonadota</taxon>
        <taxon>Betaproteobacteria</taxon>
        <taxon>Burkholderiales</taxon>
        <taxon>Alcaligenaceae</taxon>
        <taxon>Bordetella</taxon>
    </lineage>
</organism>
<comment type="caution">
    <text evidence="2">The sequence shown here is derived from an EMBL/GenBank/DDBJ whole genome shotgun (WGS) entry which is preliminary data.</text>
</comment>
<accession>A0A261R611</accession>
<name>A0A261R611_9BORD</name>
<dbReference type="Proteomes" id="UP000216857">
    <property type="component" value="Unassembled WGS sequence"/>
</dbReference>
<feature type="domain" description="DUF8033" evidence="1">
    <location>
        <begin position="17"/>
        <end position="73"/>
    </location>
</feature>
<dbReference type="AlphaFoldDB" id="A0A261R611"/>
<reference evidence="2" key="1">
    <citation type="submission" date="2017-05" db="EMBL/GenBank/DDBJ databases">
        <title>Complete and WGS of Bordetella genogroups.</title>
        <authorList>
            <person name="Spilker T."/>
            <person name="Lipuma J."/>
        </authorList>
    </citation>
    <scope>NUCLEOTIDE SEQUENCE</scope>
    <source>
        <strain evidence="2">AU21707</strain>
    </source>
</reference>
<evidence type="ECO:0000313" key="3">
    <source>
        <dbReference type="Proteomes" id="UP000216857"/>
    </source>
</evidence>
<dbReference type="EMBL" id="NEVJ01000003">
    <property type="protein sequence ID" value="OZI20082.1"/>
    <property type="molecule type" value="Genomic_DNA"/>
</dbReference>
<proteinExistence type="predicted"/>
<dbReference type="Pfam" id="PF26096">
    <property type="entry name" value="DUF8033"/>
    <property type="match status" value="1"/>
</dbReference>
<sequence>MRLLHPNPKRKDPVVLEYRDGTQLLFSYEVPIAAFIPGQGYIVSDEDMSPTNERRVAEWVDFSNAREVSQDQIFHVITSRRNLTAEEAE</sequence>
<dbReference type="OrthoDB" id="9941559at2"/>